<proteinExistence type="predicted"/>
<reference evidence="3" key="1">
    <citation type="submission" date="2015-07" db="EMBL/GenBank/DDBJ databases">
        <title>Nocardia seriolae U-1 whole genome shotgun sequence.</title>
        <authorList>
            <person name="Imajoh M."/>
            <person name="Fukumoto Y."/>
            <person name="Sukeda M."/>
            <person name="Yamane J."/>
            <person name="Yamasaki K."/>
            <person name="Shimizu M."/>
            <person name="Ohnishi K."/>
            <person name="Oshima S."/>
        </authorList>
    </citation>
    <scope>NUCLEOTIDE SEQUENCE [LARGE SCALE GENOMIC DNA]</scope>
    <source>
        <strain evidence="3">U-1</strain>
    </source>
</reference>
<evidence type="ECO:0008006" key="5">
    <source>
        <dbReference type="Google" id="ProtNLM"/>
    </source>
</evidence>
<reference evidence="1 4" key="3">
    <citation type="submission" date="2016-10" db="EMBL/GenBank/DDBJ databases">
        <title>Genome sequence of Nocardia seriolae strain EM150506, isolated from Anguila japonica.</title>
        <authorList>
            <person name="Han H.-J."/>
        </authorList>
    </citation>
    <scope>NUCLEOTIDE SEQUENCE [LARGE SCALE GENOMIC DNA]</scope>
    <source>
        <strain evidence="1 4">EM150506</strain>
    </source>
</reference>
<evidence type="ECO:0000313" key="4">
    <source>
        <dbReference type="Proteomes" id="UP000180166"/>
    </source>
</evidence>
<protein>
    <recommendedName>
        <fullName evidence="5">Alpha/beta hydrolase</fullName>
    </recommendedName>
</protein>
<reference evidence="2 3" key="2">
    <citation type="journal article" date="2016" name="Genome Announc.">
        <title>Draft Genome Sequence of Erythromycin- and Oxytetracycline-Sensitive Nocardia seriolae Strain U-1 (NBRC 110359).</title>
        <authorList>
            <person name="Imajoh M."/>
            <person name="Sukeda M."/>
            <person name="Shimizu M."/>
            <person name="Yamane J."/>
            <person name="Ohnishi K."/>
            <person name="Oshima S."/>
        </authorList>
    </citation>
    <scope>NUCLEOTIDE SEQUENCE [LARGE SCALE GENOMIC DNA]</scope>
    <source>
        <strain evidence="2 3">U-1</strain>
    </source>
</reference>
<gene>
    <name evidence="1" type="ORF">NS506_06360</name>
    <name evidence="2" type="ORF">NSK11_contig00173-0007</name>
</gene>
<dbReference type="EMBL" id="BBYQ01000173">
    <property type="protein sequence ID" value="GAP32682.1"/>
    <property type="molecule type" value="Genomic_DNA"/>
</dbReference>
<dbReference type="EMBL" id="CP017839">
    <property type="protein sequence ID" value="APB00396.1"/>
    <property type="molecule type" value="Genomic_DNA"/>
</dbReference>
<keyword evidence="3" id="KW-1185">Reference proteome</keyword>
<dbReference type="Proteomes" id="UP000037179">
    <property type="component" value="Unassembled WGS sequence"/>
</dbReference>
<dbReference type="Proteomes" id="UP000180166">
    <property type="component" value="Chromosome"/>
</dbReference>
<accession>A0ABC9Z474</accession>
<dbReference type="KEGG" id="nsr:NS506_06360"/>
<dbReference type="InterPro" id="IPR029058">
    <property type="entry name" value="AB_hydrolase_fold"/>
</dbReference>
<dbReference type="AlphaFoldDB" id="A0ABC9Z474"/>
<evidence type="ECO:0000313" key="1">
    <source>
        <dbReference type="EMBL" id="APB00396.1"/>
    </source>
</evidence>
<name>A0ABC9Z474_9NOCA</name>
<sequence length="189" mass="20229">MTMESRRITVGDREWAVRIGGPETRHHVLLLPDAGDPADVYDQVCARLQTSDLHTIAIESIEGLDATAVFAILDQLKVPWANLVGSGAGADLAWQLAARGFGRFMSLIAAGGGHPAAPGTDGEIRDASCPPVEIPTTLLATKRLPRPVAEGSSRFVYGEFRLVPMDVTDVASEAGHELATEVVLRTSFW</sequence>
<evidence type="ECO:0000313" key="3">
    <source>
        <dbReference type="Proteomes" id="UP000037179"/>
    </source>
</evidence>
<evidence type="ECO:0000313" key="2">
    <source>
        <dbReference type="EMBL" id="GAP32682.1"/>
    </source>
</evidence>
<dbReference type="SUPFAM" id="SSF53474">
    <property type="entry name" value="alpha/beta-Hydrolases"/>
    <property type="match status" value="1"/>
</dbReference>
<organism evidence="2 3">
    <name type="scientific">Nocardia seriolae</name>
    <dbReference type="NCBI Taxonomy" id="37332"/>
    <lineage>
        <taxon>Bacteria</taxon>
        <taxon>Bacillati</taxon>
        <taxon>Actinomycetota</taxon>
        <taxon>Actinomycetes</taxon>
        <taxon>Mycobacteriales</taxon>
        <taxon>Nocardiaceae</taxon>
        <taxon>Nocardia</taxon>
    </lineage>
</organism>
<dbReference type="Gene3D" id="3.40.50.1820">
    <property type="entry name" value="alpha/beta hydrolase"/>
    <property type="match status" value="1"/>
</dbReference>